<dbReference type="GeneID" id="38089297"/>
<name>A0A343UXT6_9FLOR</name>
<evidence type="ECO:0000313" key="2">
    <source>
        <dbReference type="EMBL" id="AVK39493.1"/>
    </source>
</evidence>
<keyword evidence="1" id="KW-0812">Transmembrane</keyword>
<keyword evidence="1" id="KW-1133">Transmembrane helix</keyword>
<feature type="transmembrane region" description="Helical" evidence="1">
    <location>
        <begin position="12"/>
        <end position="35"/>
    </location>
</feature>
<geneLocation type="mitochondrion" evidence="2"/>
<reference evidence="2" key="2">
    <citation type="submission" date="2018-01" db="EMBL/GenBank/DDBJ databases">
        <authorList>
            <person name="Gaut B.S."/>
            <person name="Morton B.R."/>
            <person name="Clegg M.T."/>
            <person name="Duvall M.R."/>
        </authorList>
    </citation>
    <scope>NUCLEOTIDE SEQUENCE</scope>
    <source>
        <strain evidence="2">J.0232</strain>
    </source>
</reference>
<sequence>MFPFFVVSTTLIFSAFTFDFEFFYLTSSLILFHILKGLSAVVKDYIYFKALSIFYLFCVRISVLGVLRYLIDFLL</sequence>
<accession>A0A343UXT6</accession>
<dbReference type="EMBL" id="MG787094">
    <property type="protein sequence ID" value="AVK39493.1"/>
    <property type="molecule type" value="Genomic_DNA"/>
</dbReference>
<evidence type="ECO:0000256" key="1">
    <source>
        <dbReference type="SAM" id="Phobius"/>
    </source>
</evidence>
<reference evidence="2" key="1">
    <citation type="journal article" date="2018" name="Mitochondrial DNA Part B Resour">
        <title>Complete mitochondrial genomes of six species of the freshwater red algal order Batrachospermales (Rhodophyta).</title>
        <authorList>
            <person name="Paiano M.O."/>
            <person name="Del Cortona A."/>
            <person name="Costa J.F."/>
            <person name="Liu S.-L."/>
            <person name="Verbruggen H."/>
            <person name="De Clerck O."/>
            <person name="Necchi O."/>
        </authorList>
    </citation>
    <scope>NUCLEOTIDE SEQUENCE</scope>
    <source>
        <strain evidence="2">J.0232</strain>
    </source>
</reference>
<dbReference type="RefSeq" id="YP_009515520.1">
    <property type="nucleotide sequence ID" value="NC_039404.1"/>
</dbReference>
<gene>
    <name evidence="2" type="primary">sdh4</name>
</gene>
<dbReference type="AlphaFoldDB" id="A0A343UXT6"/>
<organism evidence="2">
    <name type="scientific">Montagnia macrospora</name>
    <dbReference type="NCBI Taxonomy" id="2662032"/>
    <lineage>
        <taxon>Eukaryota</taxon>
        <taxon>Rhodophyta</taxon>
        <taxon>Florideophyceae</taxon>
        <taxon>Nemaliophycidae</taxon>
        <taxon>Batrachospermales</taxon>
        <taxon>Batrachospermaceae</taxon>
        <taxon>Montagnia</taxon>
    </lineage>
</organism>
<proteinExistence type="predicted"/>
<keyword evidence="1" id="KW-0472">Membrane</keyword>
<keyword evidence="2" id="KW-0496">Mitochondrion</keyword>
<protein>
    <submittedName>
        <fullName evidence="2">Succinate:cytochrome c oxidoreductase subunit 4</fullName>
    </submittedName>
</protein>
<feature type="transmembrane region" description="Helical" evidence="1">
    <location>
        <begin position="47"/>
        <end position="71"/>
    </location>
</feature>